<sequence length="112" mass="12250">MAVFDGYTYLHSSTADLTISTNLTATVSATTHARTAVAEVGASIQLQEWNGSSWINLVPVSAYSSKNTNWSFGGMNKSVRSGYYYRAKVTHFVKHNGITESAIEYSETIMAQ</sequence>
<gene>
    <name evidence="1" type="ORF">DX130_22665</name>
</gene>
<reference evidence="1 2" key="1">
    <citation type="submission" date="2018-08" db="EMBL/GenBank/DDBJ databases">
        <title>Paenibacillus sp. M4BSY-1, whole genome shotgun sequence.</title>
        <authorList>
            <person name="Tuo L."/>
        </authorList>
    </citation>
    <scope>NUCLEOTIDE SEQUENCE [LARGE SCALE GENOMIC DNA]</scope>
    <source>
        <strain evidence="1 2">M4BSY-1</strain>
    </source>
</reference>
<comment type="caution">
    <text evidence="1">The sequence shown here is derived from an EMBL/GenBank/DDBJ whole genome shotgun (WGS) entry which is preliminary data.</text>
</comment>
<dbReference type="EMBL" id="QUBQ01000006">
    <property type="protein sequence ID" value="REK71249.1"/>
    <property type="molecule type" value="Genomic_DNA"/>
</dbReference>
<protein>
    <submittedName>
        <fullName evidence="1">Uncharacterized protein</fullName>
    </submittedName>
</protein>
<accession>A0A371P5T1</accession>
<dbReference type="AlphaFoldDB" id="A0A371P5T1"/>
<name>A0A371P5T1_9BACL</name>
<dbReference type="RefSeq" id="WP_116049272.1">
    <property type="nucleotide sequence ID" value="NZ_QUBQ01000006.1"/>
</dbReference>
<dbReference type="OrthoDB" id="1808478at2"/>
<keyword evidence="2" id="KW-1185">Reference proteome</keyword>
<proteinExistence type="predicted"/>
<evidence type="ECO:0000313" key="1">
    <source>
        <dbReference type="EMBL" id="REK71249.1"/>
    </source>
</evidence>
<organism evidence="1 2">
    <name type="scientific">Paenibacillus paeoniae</name>
    <dbReference type="NCBI Taxonomy" id="2292705"/>
    <lineage>
        <taxon>Bacteria</taxon>
        <taxon>Bacillati</taxon>
        <taxon>Bacillota</taxon>
        <taxon>Bacilli</taxon>
        <taxon>Bacillales</taxon>
        <taxon>Paenibacillaceae</taxon>
        <taxon>Paenibacillus</taxon>
    </lineage>
</organism>
<evidence type="ECO:0000313" key="2">
    <source>
        <dbReference type="Proteomes" id="UP000261905"/>
    </source>
</evidence>
<dbReference type="Proteomes" id="UP000261905">
    <property type="component" value="Unassembled WGS sequence"/>
</dbReference>